<sequence length="487" mass="54022">MFMTTMKCLFFVMLSIFLSGESFAAATPPKKLEKPPLSERWFGIYVDKERVGFYRQTISEVPQGYLLEGDGSVRMKVMGYSKEATTREVYLTGKNLALRSLEVEQKLNGTISRITGKVHDSSLRIKNESNGKAQEKTLKFRGDIYPGPALNLYPLLKEALAGKTYKVLTFDPEEIKIKEVKISVVGEDKTPDGQPALKLRNNLYPFVSNDIWVDSQGNTLLESVREGLVVTRAEEPRQLAGFVSDVALSGKDLIYDFSLIRAEPPIKESHKLKGLEVEISGWNDSLPLLQEGGQVMEKSGNGRISMKTGSLLPTKSEERKPGQKEVKSNYLQPAEKIESDAPEIVGKAKEIAADTKSPEETARALATWTSEWLKDTVDDSGGALNSLKSRHGNCQTHARLYTALARAAGIPTRFVSGLVYLEGKGFLYHSWAESMLSGRWTAVDPTSNQLPADPTHLKFFEGHTQEDMAPIIAIIGRISIKVLDTKY</sequence>
<evidence type="ECO:0000256" key="1">
    <source>
        <dbReference type="SAM" id="MobiDB-lite"/>
    </source>
</evidence>
<feature type="region of interest" description="Disordered" evidence="1">
    <location>
        <begin position="298"/>
        <end position="328"/>
    </location>
</feature>
<keyword evidence="2" id="KW-0732">Signal</keyword>
<dbReference type="PANTHER" id="PTHR33490:SF3">
    <property type="entry name" value="CONSERVED INTEGRAL MEMBRANE PROTEIN"/>
    <property type="match status" value="1"/>
</dbReference>
<comment type="caution">
    <text evidence="4">The sequence shown here is derived from an EMBL/GenBank/DDBJ whole genome shotgun (WGS) entry which is preliminary data.</text>
</comment>
<evidence type="ECO:0000313" key="4">
    <source>
        <dbReference type="EMBL" id="MBT1073292.1"/>
    </source>
</evidence>
<dbReference type="Proteomes" id="UP000784128">
    <property type="component" value="Unassembled WGS sequence"/>
</dbReference>
<feature type="signal peptide" evidence="2">
    <location>
        <begin position="1"/>
        <end position="24"/>
    </location>
</feature>
<feature type="compositionally biased region" description="Basic and acidic residues" evidence="1">
    <location>
        <begin position="315"/>
        <end position="327"/>
    </location>
</feature>
<dbReference type="PANTHER" id="PTHR33490">
    <property type="entry name" value="BLR5614 PROTEIN-RELATED"/>
    <property type="match status" value="1"/>
</dbReference>
<dbReference type="Pfam" id="PF01841">
    <property type="entry name" value="Transglut_core"/>
    <property type="match status" value="1"/>
</dbReference>
<dbReference type="SMART" id="SM00460">
    <property type="entry name" value="TGc"/>
    <property type="match status" value="1"/>
</dbReference>
<name>A0ABS5UC77_9BACT</name>
<dbReference type="Gene3D" id="3.10.620.30">
    <property type="match status" value="1"/>
</dbReference>
<proteinExistence type="predicted"/>
<dbReference type="InterPro" id="IPR038765">
    <property type="entry name" value="Papain-like_cys_pep_sf"/>
</dbReference>
<feature type="domain" description="Transglutaminase-like" evidence="3">
    <location>
        <begin position="386"/>
        <end position="447"/>
    </location>
</feature>
<evidence type="ECO:0000313" key="5">
    <source>
        <dbReference type="Proteomes" id="UP000784128"/>
    </source>
</evidence>
<reference evidence="4 5" key="1">
    <citation type="submission" date="2021-05" db="EMBL/GenBank/DDBJ databases">
        <title>The draft genome of Geobacter chapellei DSM 13688.</title>
        <authorList>
            <person name="Xu Z."/>
            <person name="Masuda Y."/>
            <person name="Itoh H."/>
            <person name="Senoo K."/>
        </authorList>
    </citation>
    <scope>NUCLEOTIDE SEQUENCE [LARGE SCALE GENOMIC DNA]</scope>
    <source>
        <strain evidence="4 5">DSM 13688</strain>
    </source>
</reference>
<protein>
    <submittedName>
        <fullName evidence="4">Transglutaminase-like domain-containing protein</fullName>
    </submittedName>
</protein>
<dbReference type="SUPFAM" id="SSF54001">
    <property type="entry name" value="Cysteine proteinases"/>
    <property type="match status" value="1"/>
</dbReference>
<gene>
    <name evidence="4" type="ORF">KJB30_15985</name>
</gene>
<feature type="chain" id="PRO_5046465021" evidence="2">
    <location>
        <begin position="25"/>
        <end position="487"/>
    </location>
</feature>
<keyword evidence="5" id="KW-1185">Reference proteome</keyword>
<accession>A0ABS5UC77</accession>
<dbReference type="EMBL" id="JAHDYS010000019">
    <property type="protein sequence ID" value="MBT1073292.1"/>
    <property type="molecule type" value="Genomic_DNA"/>
</dbReference>
<evidence type="ECO:0000256" key="2">
    <source>
        <dbReference type="SAM" id="SignalP"/>
    </source>
</evidence>
<dbReference type="InterPro" id="IPR002931">
    <property type="entry name" value="Transglutaminase-like"/>
</dbReference>
<evidence type="ECO:0000259" key="3">
    <source>
        <dbReference type="SMART" id="SM00460"/>
    </source>
</evidence>
<organism evidence="4 5">
    <name type="scientific">Pelotalea chapellei</name>
    <dbReference type="NCBI Taxonomy" id="44671"/>
    <lineage>
        <taxon>Bacteria</taxon>
        <taxon>Pseudomonadati</taxon>
        <taxon>Thermodesulfobacteriota</taxon>
        <taxon>Desulfuromonadia</taxon>
        <taxon>Geobacterales</taxon>
        <taxon>Geobacteraceae</taxon>
        <taxon>Pelotalea</taxon>
    </lineage>
</organism>